<keyword evidence="2" id="KW-1185">Reference proteome</keyword>
<keyword evidence="1" id="KW-0614">Plasmid</keyword>
<dbReference type="GO" id="GO:0008168">
    <property type="term" value="F:methyltransferase activity"/>
    <property type="evidence" value="ECO:0007669"/>
    <property type="project" value="UniProtKB-KW"/>
</dbReference>
<dbReference type="RefSeq" id="WP_167407747.1">
    <property type="nucleotide sequence ID" value="NZ_CAWNNC010000007.1"/>
</dbReference>
<organism evidence="1 2">
    <name type="scientific">Nostoc flagelliforme CCNUN1</name>
    <dbReference type="NCBI Taxonomy" id="2038116"/>
    <lineage>
        <taxon>Bacteria</taxon>
        <taxon>Bacillati</taxon>
        <taxon>Cyanobacteriota</taxon>
        <taxon>Cyanophyceae</taxon>
        <taxon>Nostocales</taxon>
        <taxon>Nostocaceae</taxon>
        <taxon>Nostoc</taxon>
    </lineage>
</organism>
<proteinExistence type="predicted"/>
<dbReference type="AlphaFoldDB" id="A0A2K8T7X2"/>
<accession>A0A2K8T7X2</accession>
<dbReference type="Proteomes" id="UP000232003">
    <property type="component" value="Plasmid pNFSY06"/>
</dbReference>
<evidence type="ECO:0000313" key="1">
    <source>
        <dbReference type="EMBL" id="AUB43750.1"/>
    </source>
</evidence>
<evidence type="ECO:0000313" key="2">
    <source>
        <dbReference type="Proteomes" id="UP000232003"/>
    </source>
</evidence>
<dbReference type="KEGG" id="nfl:COO91_09940"/>
<keyword evidence="1" id="KW-0489">Methyltransferase</keyword>
<sequence>MISEEIKSRIDKIWDAFWSGGIFNPLEVIEMRDMVAVSILLAGFAPYLTDQINADIIYRG</sequence>
<dbReference type="GO" id="GO:0032259">
    <property type="term" value="P:methylation"/>
    <property type="evidence" value="ECO:0007669"/>
    <property type="project" value="UniProtKB-KW"/>
</dbReference>
<name>A0A2K8T7X2_9NOSO</name>
<reference evidence="1 2" key="1">
    <citation type="submission" date="2017-11" db="EMBL/GenBank/DDBJ databases">
        <title>Complete genome of a free-living desiccation-tolerant cyanobacterium and its photosynthetic adaptation to extreme terrestrial habitat.</title>
        <authorList>
            <person name="Shang J."/>
        </authorList>
    </citation>
    <scope>NUCLEOTIDE SEQUENCE [LARGE SCALE GENOMIC DNA]</scope>
    <source>
        <strain evidence="1 2">CCNUN1</strain>
        <plasmid evidence="2">pnfsy06</plasmid>
    </source>
</reference>
<dbReference type="EMBL" id="CP024791">
    <property type="protein sequence ID" value="AUB43750.1"/>
    <property type="molecule type" value="Genomic_DNA"/>
</dbReference>
<geneLocation type="plasmid" evidence="2">
    <name>pnfsy06</name>
</geneLocation>
<keyword evidence="1" id="KW-0808">Transferase</keyword>
<protein>
    <submittedName>
        <fullName evidence="1">Type I restriction-modification system, DNA methylase subunit</fullName>
    </submittedName>
</protein>
<gene>
    <name evidence="1" type="ORF">COO91_09940</name>
</gene>